<sequence length="205" mass="23337">MAQTFTPFESVFAKLMRTWTAARLSSDVGLIVAQYAGEQITIHYCDHRCDCHEKLITKCARRYDDGYCPCGTRAPSESSLSIQLRELMLRATSKSFSLIKLNNSSDFLLDHIIRIHNAAQCSYEIQPIYNIDIMLKYHDSIVAALFARRSAQLAKLIQMPNKTEFRTIWNASQSLLEYRKKVITLYPGKVGHHDKMAKCRGRAGG</sequence>
<organism evidence="1">
    <name type="scientific">Faunusvirus sp</name>
    <dbReference type="NCBI Taxonomy" id="2487766"/>
    <lineage>
        <taxon>Viruses</taxon>
        <taxon>Varidnaviria</taxon>
        <taxon>Bamfordvirae</taxon>
        <taxon>Nucleocytoviricota</taxon>
        <taxon>Megaviricetes</taxon>
        <taxon>Imitervirales</taxon>
        <taxon>Mimiviridae</taxon>
    </lineage>
</organism>
<reference evidence="1" key="1">
    <citation type="submission" date="2018-10" db="EMBL/GenBank/DDBJ databases">
        <title>Hidden diversity of soil giant viruses.</title>
        <authorList>
            <person name="Schulz F."/>
            <person name="Alteio L."/>
            <person name="Goudeau D."/>
            <person name="Ryan E.M."/>
            <person name="Malmstrom R.R."/>
            <person name="Blanchard J."/>
            <person name="Woyke T."/>
        </authorList>
    </citation>
    <scope>NUCLEOTIDE SEQUENCE</scope>
    <source>
        <strain evidence="1">FNV1</strain>
    </source>
</reference>
<evidence type="ECO:0000313" key="1">
    <source>
        <dbReference type="EMBL" id="AYV79310.1"/>
    </source>
</evidence>
<name>A0A3G4ZWT9_9VIRU</name>
<dbReference type="EMBL" id="MK072139">
    <property type="protein sequence ID" value="AYV79310.1"/>
    <property type="molecule type" value="Genomic_DNA"/>
</dbReference>
<proteinExistence type="predicted"/>
<protein>
    <submittedName>
        <fullName evidence="1">Uncharacterized protein</fullName>
    </submittedName>
</protein>
<accession>A0A3G4ZWT9</accession>
<gene>
    <name evidence="1" type="ORF">Faunusvirus8_27</name>
</gene>